<feature type="region of interest" description="Disordered" evidence="4">
    <location>
        <begin position="396"/>
        <end position="429"/>
    </location>
</feature>
<dbReference type="InterPro" id="IPR013126">
    <property type="entry name" value="Hsp_70_fam"/>
</dbReference>
<reference evidence="5" key="1">
    <citation type="submission" date="2021-11" db="EMBL/GenBank/DDBJ databases">
        <authorList>
            <consortium name="Genoscope - CEA"/>
            <person name="William W."/>
        </authorList>
    </citation>
    <scope>NUCLEOTIDE SEQUENCE</scope>
</reference>
<dbReference type="InterPro" id="IPR019734">
    <property type="entry name" value="TPR_rpt"/>
</dbReference>
<dbReference type="Pfam" id="PF00012">
    <property type="entry name" value="HSP70"/>
    <property type="match status" value="1"/>
</dbReference>
<protein>
    <submittedName>
        <fullName evidence="5">Uncharacterized protein</fullName>
    </submittedName>
</protein>
<dbReference type="Proteomes" id="UP000789595">
    <property type="component" value="Unassembled WGS sequence"/>
</dbReference>
<dbReference type="AlphaFoldDB" id="A0A8J2T1V6"/>
<dbReference type="PROSITE" id="PS50005">
    <property type="entry name" value="TPR"/>
    <property type="match status" value="1"/>
</dbReference>
<evidence type="ECO:0000256" key="2">
    <source>
        <dbReference type="ARBA" id="ARBA00022840"/>
    </source>
</evidence>
<sequence>MAPPCIGIDLGAAKTMVVGETGEIVRNELGGHSSASLVGFSGDERYVGEGAVAQLATNAKNTARIGERLHGRAEGGGFTAFYAGAETAIADDALAAALLRNVGSLANKTFGGVQATALVVPNAWEESQIATLARAAAAGLDGGVEFVKADSCLRLAYEKRHATNLEKDETRVVAFVDVGRCAASCVVCSFTQEESSILASEASTDGTYAGTAALDALVYDYLLIKLPKGVDKPVAGSKKGLRLLNACERLRVLLSTMDLAKVTCENLGEERDVPLELTRKELEEVCAPALKGLYHLLERAKMGAGMVVDAVELVGGGSRVCAVRNCAGEVFGTSTFGAKMDDASLAHGAALALATERDARKNVWLQREALVAAQSRSHENTKLLDEAKANLDKEEKAAAFKAQEAAAEKPENGDGDEAPVPAAEDAPESTLQIRVRVLSQKAEDLKADERKVTSALEQAADVADRAAKVLATRPETDAVELRKAEDAMCERDEGVRLVAEQRNALETCVLELRAAKNGSHYKLFEEKAVEFGDLLQAAEDWLWSDEASNADAIAQKKEQVLADAKALVPEYFAKVEAERLATEKELEKEAATATNEDDDDERREDRINADTRKLKFADRFRLVEKNKAEGTELFKDGNIHHAAKRYKDALGHASKLREYDLGPDDAAKTKKIKVDLHVNMALCWTKLQNNDQALKSAGEALALEPAHPKALYRRAALYEKTSKFDEAKADLKQVLKANEADKAALALMKRVDAQLARQKAKAKKMAAKMFA</sequence>
<dbReference type="Gene3D" id="1.25.40.10">
    <property type="entry name" value="Tetratricopeptide repeat domain"/>
    <property type="match status" value="1"/>
</dbReference>
<keyword evidence="3" id="KW-0802">TPR repeat</keyword>
<evidence type="ECO:0000256" key="3">
    <source>
        <dbReference type="PROSITE-ProRule" id="PRU00339"/>
    </source>
</evidence>
<dbReference type="PANTHER" id="PTHR45639">
    <property type="entry name" value="HSC70CB, ISOFORM G-RELATED"/>
    <property type="match status" value="1"/>
</dbReference>
<dbReference type="Gene3D" id="1.20.1270.10">
    <property type="match status" value="1"/>
</dbReference>
<dbReference type="Gene3D" id="3.30.420.40">
    <property type="match status" value="3"/>
</dbReference>
<dbReference type="EMBL" id="CAKKNE010000005">
    <property type="protein sequence ID" value="CAH0378215.1"/>
    <property type="molecule type" value="Genomic_DNA"/>
</dbReference>
<keyword evidence="6" id="KW-1185">Reference proteome</keyword>
<evidence type="ECO:0000313" key="5">
    <source>
        <dbReference type="EMBL" id="CAH0378215.1"/>
    </source>
</evidence>
<feature type="repeat" description="TPR" evidence="3">
    <location>
        <begin position="708"/>
        <end position="741"/>
    </location>
</feature>
<dbReference type="InterPro" id="IPR043129">
    <property type="entry name" value="ATPase_NBD"/>
</dbReference>
<proteinExistence type="predicted"/>
<evidence type="ECO:0000313" key="6">
    <source>
        <dbReference type="Proteomes" id="UP000789595"/>
    </source>
</evidence>
<dbReference type="Gene3D" id="3.30.30.30">
    <property type="match status" value="1"/>
</dbReference>
<dbReference type="GO" id="GO:0005634">
    <property type="term" value="C:nucleus"/>
    <property type="evidence" value="ECO:0007669"/>
    <property type="project" value="TreeGrafter"/>
</dbReference>
<dbReference type="SUPFAM" id="SSF53067">
    <property type="entry name" value="Actin-like ATPase domain"/>
    <property type="match status" value="2"/>
</dbReference>
<keyword evidence="1" id="KW-0547">Nucleotide-binding</keyword>
<dbReference type="OrthoDB" id="434160at2759"/>
<gene>
    <name evidence="5" type="ORF">PECAL_5P27350</name>
</gene>
<dbReference type="SUPFAM" id="SSF48452">
    <property type="entry name" value="TPR-like"/>
    <property type="match status" value="1"/>
</dbReference>
<dbReference type="InterPro" id="IPR029048">
    <property type="entry name" value="HSP70_C_sf"/>
</dbReference>
<dbReference type="InterPro" id="IPR011990">
    <property type="entry name" value="TPR-like_helical_dom_sf"/>
</dbReference>
<feature type="region of interest" description="Disordered" evidence="4">
    <location>
        <begin position="584"/>
        <end position="606"/>
    </location>
</feature>
<dbReference type="GO" id="GO:0140662">
    <property type="term" value="F:ATP-dependent protein folding chaperone"/>
    <property type="evidence" value="ECO:0007669"/>
    <property type="project" value="InterPro"/>
</dbReference>
<dbReference type="Gene3D" id="3.90.640.10">
    <property type="entry name" value="Actin, Chain A, domain 4"/>
    <property type="match status" value="1"/>
</dbReference>
<evidence type="ECO:0000256" key="4">
    <source>
        <dbReference type="SAM" id="MobiDB-lite"/>
    </source>
</evidence>
<evidence type="ECO:0000256" key="1">
    <source>
        <dbReference type="ARBA" id="ARBA00022741"/>
    </source>
</evidence>
<dbReference type="GO" id="GO:0005524">
    <property type="term" value="F:ATP binding"/>
    <property type="evidence" value="ECO:0007669"/>
    <property type="project" value="UniProtKB-KW"/>
</dbReference>
<accession>A0A8J2T1V6</accession>
<dbReference type="GO" id="GO:0005829">
    <property type="term" value="C:cytosol"/>
    <property type="evidence" value="ECO:0007669"/>
    <property type="project" value="TreeGrafter"/>
</dbReference>
<keyword evidence="2" id="KW-0067">ATP-binding</keyword>
<name>A0A8J2T1V6_9STRA</name>
<comment type="caution">
    <text evidence="5">The sequence shown here is derived from an EMBL/GenBank/DDBJ whole genome shotgun (WGS) entry which is preliminary data.</text>
</comment>
<organism evidence="5 6">
    <name type="scientific">Pelagomonas calceolata</name>
    <dbReference type="NCBI Taxonomy" id="35677"/>
    <lineage>
        <taxon>Eukaryota</taxon>
        <taxon>Sar</taxon>
        <taxon>Stramenopiles</taxon>
        <taxon>Ochrophyta</taxon>
        <taxon>Pelagophyceae</taxon>
        <taxon>Pelagomonadales</taxon>
        <taxon>Pelagomonadaceae</taxon>
        <taxon>Pelagomonas</taxon>
    </lineage>
</organism>
<dbReference type="PANTHER" id="PTHR45639:SF28">
    <property type="entry name" value="HEAT SHOCK PROTEIN-LIKE PROTEIN"/>
    <property type="match status" value="1"/>
</dbReference>
<dbReference type="SMART" id="SM00028">
    <property type="entry name" value="TPR"/>
    <property type="match status" value="3"/>
</dbReference>